<dbReference type="PANTHER" id="PTHR47779:SF1">
    <property type="entry name" value="SYNTHASE (CCG-9), PUTATIVE (AFU_ORTHOLOGUE AFUA_3G12100)-RELATED"/>
    <property type="match status" value="1"/>
</dbReference>
<evidence type="ECO:0000256" key="3">
    <source>
        <dbReference type="ARBA" id="ARBA00022526"/>
    </source>
</evidence>
<keyword evidence="6" id="KW-0119">Carbohydrate metabolism</keyword>
<dbReference type="Pfam" id="PF21269">
    <property type="entry name" value="TreT_GT1"/>
    <property type="match status" value="1"/>
</dbReference>
<reference evidence="9 10" key="1">
    <citation type="journal article" date="2016" name="Sci. Rep.">
        <title>Metabolic traits of an uncultured archaeal lineage -MSBL1- from brine pools of the Red Sea.</title>
        <authorList>
            <person name="Mwirichia R."/>
            <person name="Alam I."/>
            <person name="Rashid M."/>
            <person name="Vinu M."/>
            <person name="Ba-Alawi W."/>
            <person name="Anthony Kamau A."/>
            <person name="Kamanda Ngugi D."/>
            <person name="Goker M."/>
            <person name="Klenk H.P."/>
            <person name="Bajic V."/>
            <person name="Stingl U."/>
        </authorList>
    </citation>
    <scope>NUCLEOTIDE SEQUENCE [LARGE SCALE GENOMIC DNA]</scope>
    <source>
        <strain evidence="9">SCGC-AAA259I14</strain>
    </source>
</reference>
<keyword evidence="10" id="KW-1185">Reference proteome</keyword>
<feature type="domain" description="Glycosyl transferase family 1" evidence="7">
    <location>
        <begin position="211"/>
        <end position="376"/>
    </location>
</feature>
<sequence>MKKLAGYREFVGESKVSEIYRKATRLSQLHILHINSTYYGGGVAELLRNMTLLLNEIGIDVGWRAIIGSPDFFRVTKKFHNALQGDGIDLTDMKKEVFEEASEDFASFTHVDHDMVVVHNLQPLPLIGCYRRNQPWVWRCHVDLSDPDEEVWDYLKSFSLAYDQYVFQMDEFAGEGFSDDYKVIRPSIDPLTIKNTELKESTVNKYLDGAEIDRDRPLISQISRFDKWKDPTGVIEVFKRIRDEMDCQLVLIGSMATDDPEGQEVYDRVRREVNGMEDVHIIADAHDIMVNSVQRASDVVLQKSLKEGFALTVSEALWKETPVVGADIGGISTQIVDGENGYLIDPTDYEEVAKKVMDILSDEQLRDEMGKKGRERVRKKFLITRHIEDWLDLWIELLSVCRAF</sequence>
<keyword evidence="5 9" id="KW-0808">Transferase</keyword>
<dbReference type="PATRIC" id="fig|1698268.3.peg.558"/>
<dbReference type="GO" id="GO:0006006">
    <property type="term" value="P:glucose metabolic process"/>
    <property type="evidence" value="ECO:0007669"/>
    <property type="project" value="UniProtKB-KW"/>
</dbReference>
<comment type="subunit">
    <text evidence="2">Homodimer.</text>
</comment>
<evidence type="ECO:0000256" key="5">
    <source>
        <dbReference type="ARBA" id="ARBA00022679"/>
    </source>
</evidence>
<evidence type="ECO:0000313" key="10">
    <source>
        <dbReference type="Proteomes" id="UP000070414"/>
    </source>
</evidence>
<name>A0A133URM1_9EURY</name>
<dbReference type="Proteomes" id="UP000070414">
    <property type="component" value="Unassembled WGS sequence"/>
</dbReference>
<evidence type="ECO:0000259" key="8">
    <source>
        <dbReference type="Pfam" id="PF21269"/>
    </source>
</evidence>
<organism evidence="9 10">
    <name type="scientific">candidate division MSBL1 archaeon SCGC-AAA259I14</name>
    <dbReference type="NCBI Taxonomy" id="1698268"/>
    <lineage>
        <taxon>Archaea</taxon>
        <taxon>Methanobacteriati</taxon>
        <taxon>Methanobacteriota</taxon>
        <taxon>candidate division MSBL1</taxon>
    </lineage>
</organism>
<dbReference type="SUPFAM" id="SSF53756">
    <property type="entry name" value="UDP-Glycosyltransferase/glycogen phosphorylase"/>
    <property type="match status" value="1"/>
</dbReference>
<evidence type="ECO:0000256" key="6">
    <source>
        <dbReference type="ARBA" id="ARBA00023277"/>
    </source>
</evidence>
<comment type="caution">
    <text evidence="9">The sequence shown here is derived from an EMBL/GenBank/DDBJ whole genome shotgun (WGS) entry which is preliminary data.</text>
</comment>
<dbReference type="Gene3D" id="3.40.50.2000">
    <property type="entry name" value="Glycogen Phosphorylase B"/>
    <property type="match status" value="2"/>
</dbReference>
<dbReference type="AlphaFoldDB" id="A0A133URM1"/>
<dbReference type="EMBL" id="LHXS01000040">
    <property type="protein sequence ID" value="KXA96833.1"/>
    <property type="molecule type" value="Genomic_DNA"/>
</dbReference>
<evidence type="ECO:0000259" key="7">
    <source>
        <dbReference type="Pfam" id="PF00534"/>
    </source>
</evidence>
<feature type="domain" description="Trehalose synthase N-terminal" evidence="8">
    <location>
        <begin position="33"/>
        <end position="173"/>
    </location>
</feature>
<keyword evidence="4" id="KW-0328">Glycosyltransferase</keyword>
<evidence type="ECO:0000313" key="9">
    <source>
        <dbReference type="EMBL" id="KXA96833.1"/>
    </source>
</evidence>
<dbReference type="InterPro" id="IPR052078">
    <property type="entry name" value="Trehalose_Metab_GTase"/>
</dbReference>
<protein>
    <submittedName>
        <fullName evidence="9">Glycosyl transferase family 1</fullName>
    </submittedName>
</protein>
<evidence type="ECO:0000256" key="1">
    <source>
        <dbReference type="ARBA" id="ARBA00009481"/>
    </source>
</evidence>
<gene>
    <name evidence="9" type="ORF">AKJ38_02510</name>
</gene>
<accession>A0A133URM1</accession>
<keyword evidence="3" id="KW-0313">Glucose metabolism</keyword>
<dbReference type="Pfam" id="PF00534">
    <property type="entry name" value="Glycos_transf_1"/>
    <property type="match status" value="1"/>
</dbReference>
<dbReference type="InterPro" id="IPR049438">
    <property type="entry name" value="TreT_GT1"/>
</dbReference>
<proteinExistence type="inferred from homology"/>
<comment type="similarity">
    <text evidence="1">Belongs to the glycosyltransferase group 1 family. Glycosyltransferase 4 subfamily.</text>
</comment>
<dbReference type="GO" id="GO:0016757">
    <property type="term" value="F:glycosyltransferase activity"/>
    <property type="evidence" value="ECO:0007669"/>
    <property type="project" value="UniProtKB-KW"/>
</dbReference>
<evidence type="ECO:0000256" key="4">
    <source>
        <dbReference type="ARBA" id="ARBA00022676"/>
    </source>
</evidence>
<dbReference type="PANTHER" id="PTHR47779">
    <property type="entry name" value="SYNTHASE (CCG-9), PUTATIVE (AFU_ORTHOLOGUE AFUA_3G12100)-RELATED"/>
    <property type="match status" value="1"/>
</dbReference>
<evidence type="ECO:0000256" key="2">
    <source>
        <dbReference type="ARBA" id="ARBA00011738"/>
    </source>
</evidence>
<dbReference type="InterPro" id="IPR001296">
    <property type="entry name" value="Glyco_trans_1"/>
</dbReference>